<dbReference type="InterPro" id="IPR017853">
    <property type="entry name" value="GH"/>
</dbReference>
<dbReference type="SUPFAM" id="SSF51445">
    <property type="entry name" value="(Trans)glycosidases"/>
    <property type="match status" value="1"/>
</dbReference>
<dbReference type="InterPro" id="IPR000933">
    <property type="entry name" value="Glyco_hydro_29"/>
</dbReference>
<comment type="similarity">
    <text evidence="2">Belongs to the glycosyl hydrolase 29 family.</text>
</comment>
<keyword evidence="4" id="KW-0732">Signal</keyword>
<evidence type="ECO:0000256" key="4">
    <source>
        <dbReference type="ARBA" id="ARBA00022729"/>
    </source>
</evidence>
<evidence type="ECO:0000256" key="5">
    <source>
        <dbReference type="ARBA" id="ARBA00022801"/>
    </source>
</evidence>
<dbReference type="PANTHER" id="PTHR10030:SF37">
    <property type="entry name" value="ALPHA-L-FUCOSIDASE-RELATED"/>
    <property type="match status" value="1"/>
</dbReference>
<reference evidence="9" key="1">
    <citation type="journal article" date="2019" name="Int. J. Syst. Evol. Microbiol.">
        <title>The Global Catalogue of Microorganisms (GCM) 10K type strain sequencing project: providing services to taxonomists for standard genome sequencing and annotation.</title>
        <authorList>
            <consortium name="The Broad Institute Genomics Platform"/>
            <consortium name="The Broad Institute Genome Sequencing Center for Infectious Disease"/>
            <person name="Wu L."/>
            <person name="Ma J."/>
        </authorList>
    </citation>
    <scope>NUCLEOTIDE SEQUENCE [LARGE SCALE GENOMIC DNA]</scope>
    <source>
        <strain evidence="9">GH52</strain>
    </source>
</reference>
<evidence type="ECO:0000313" key="9">
    <source>
        <dbReference type="Proteomes" id="UP001597362"/>
    </source>
</evidence>
<evidence type="ECO:0000256" key="2">
    <source>
        <dbReference type="ARBA" id="ARBA00007951"/>
    </source>
</evidence>
<evidence type="ECO:0000259" key="7">
    <source>
        <dbReference type="Pfam" id="PF01120"/>
    </source>
</evidence>
<evidence type="ECO:0000256" key="3">
    <source>
        <dbReference type="ARBA" id="ARBA00012662"/>
    </source>
</evidence>
<dbReference type="PRINTS" id="PR00741">
    <property type="entry name" value="GLHYDRLASE29"/>
</dbReference>
<evidence type="ECO:0000313" key="8">
    <source>
        <dbReference type="EMBL" id="MFD2118115.1"/>
    </source>
</evidence>
<keyword evidence="5" id="KW-0378">Hydrolase</keyword>
<dbReference type="PANTHER" id="PTHR10030">
    <property type="entry name" value="ALPHA-L-FUCOSIDASE"/>
    <property type="match status" value="1"/>
</dbReference>
<keyword evidence="9" id="KW-1185">Reference proteome</keyword>
<dbReference type="RefSeq" id="WP_377775705.1">
    <property type="nucleotide sequence ID" value="NZ_JBHUHO010000049.1"/>
</dbReference>
<protein>
    <recommendedName>
        <fullName evidence="3">alpha-L-fucosidase</fullName>
        <ecNumber evidence="3">3.2.1.51</ecNumber>
    </recommendedName>
</protein>
<comment type="caution">
    <text evidence="8">The sequence shown here is derived from an EMBL/GenBank/DDBJ whole genome shotgun (WGS) entry which is preliminary data.</text>
</comment>
<dbReference type="EC" id="3.2.1.51" evidence="3"/>
<proteinExistence type="inferred from homology"/>
<accession>A0ABW4YR09</accession>
<dbReference type="Pfam" id="PF01120">
    <property type="entry name" value="Alpha_L_fucos"/>
    <property type="match status" value="1"/>
</dbReference>
<dbReference type="Gene3D" id="3.20.20.80">
    <property type="entry name" value="Glycosidases"/>
    <property type="match status" value="1"/>
</dbReference>
<organism evidence="8 9">
    <name type="scientific">Paenibacillus yanchengensis</name>
    <dbReference type="NCBI Taxonomy" id="2035833"/>
    <lineage>
        <taxon>Bacteria</taxon>
        <taxon>Bacillati</taxon>
        <taxon>Bacillota</taxon>
        <taxon>Bacilli</taxon>
        <taxon>Bacillales</taxon>
        <taxon>Paenibacillaceae</taxon>
        <taxon>Paenibacillus</taxon>
    </lineage>
</organism>
<comment type="function">
    <text evidence="1">Alpha-L-fucosidase is responsible for hydrolyzing the alpha-1,6-linked fucose joined to the reducing-end N-acetylglucosamine of the carbohydrate moieties of glycoproteins.</text>
</comment>
<dbReference type="PIRSF" id="PIRSF001092">
    <property type="entry name" value="Alpha-L-fucosidase"/>
    <property type="match status" value="1"/>
</dbReference>
<dbReference type="EMBL" id="JBHUHO010000049">
    <property type="protein sequence ID" value="MFD2118115.1"/>
    <property type="molecule type" value="Genomic_DNA"/>
</dbReference>
<dbReference type="InterPro" id="IPR016286">
    <property type="entry name" value="FUC_metazoa-typ"/>
</dbReference>
<name>A0ABW4YR09_9BACL</name>
<dbReference type="Proteomes" id="UP001597362">
    <property type="component" value="Unassembled WGS sequence"/>
</dbReference>
<feature type="domain" description="Glycoside hydrolase family 29 N-terminal" evidence="7">
    <location>
        <begin position="23"/>
        <end position="369"/>
    </location>
</feature>
<evidence type="ECO:0000256" key="6">
    <source>
        <dbReference type="ARBA" id="ARBA00023295"/>
    </source>
</evidence>
<dbReference type="SMART" id="SM00812">
    <property type="entry name" value="Alpha_L_fucos"/>
    <property type="match status" value="1"/>
</dbReference>
<keyword evidence="6" id="KW-0326">Glycosidase</keyword>
<sequence length="464" mass="53288">MTTTNKKNEAETIIKKGTHNYTREELYVKPQEELLQQRLEWFSDQKLGLMIHWGPYTQIGTISWAMSDEDSHWSREFLGEDWQGTGEEFREIYFALNKTFNPVFFDPAKWADLALDNGFKYLNFTTKHHDGFSMWDTKASDYKITGADTPFHTNKNADVTKRLFEEFRARGLGIAAYFSKADWHVPSYWAPNMERGTYTARGPSYNPLEHPELWEQFVQFTHQQMMELVADNGEIDMLWLDGGWVRAAHNQDIRLGEFVEKARKVNPSLLVVDRTAGGKYENILTPEQRIPADVIHVPWESNITLGSKFSYRYDDVYKSYRELVIMLIDVVAKGGNLALNVAPRADGRLPQPSVNQIKAIGAWLKIHGEAIYATRPCAPYFDGDVYFTRKENIVYGFKVYRNGDEQLQEKIVLPYEGRIVAVDLLGGESNLPFEVTDAGVVVTLPSVELDKEVPYAHVFRLTLS</sequence>
<evidence type="ECO:0000256" key="1">
    <source>
        <dbReference type="ARBA" id="ARBA00004071"/>
    </source>
</evidence>
<gene>
    <name evidence="8" type="ORF">ACFSJH_20650</name>
</gene>
<dbReference type="InterPro" id="IPR057739">
    <property type="entry name" value="Glyco_hydro_29_N"/>
</dbReference>